<dbReference type="Gene3D" id="3.30.710.10">
    <property type="entry name" value="Potassium Channel Kv1.1, Chain A"/>
    <property type="match status" value="1"/>
</dbReference>
<dbReference type="EMBL" id="KZ824297">
    <property type="protein sequence ID" value="RAL10220.1"/>
    <property type="molecule type" value="Genomic_DNA"/>
</dbReference>
<feature type="compositionally biased region" description="Low complexity" evidence="1">
    <location>
        <begin position="32"/>
        <end position="46"/>
    </location>
</feature>
<evidence type="ECO:0000313" key="3">
    <source>
        <dbReference type="Proteomes" id="UP000248961"/>
    </source>
</evidence>
<sequence length="309" mass="35000">MDNSTIHILDPNGEVMLILRNPNAPFAVWPGNSNADTPSTPSTNNPPAQPHEPEEIHQYRVSAAHLTFVSPVFVRALYGNWKEALALREQGWVELRLSNWDRDALLLLLEIIHCQNARVPSALSLEQLAKVAVIADYYDCKDVLGFFSGVWIARLKERGVPRAWSRDLMLWLWVCWYFGAAEEFEAASAVAIGQGEGWIEALGLPIPDRVLAQMNERRQHGIQALIDVLYERLKQYYDGTWGCNFDCSAMLLGTLAKQMRRMGLRLSPPTSPFPALSYVGIRDTANAFRPPRWYAFTRQPQKHKLLCLA</sequence>
<keyword evidence="3" id="KW-1185">Reference proteome</keyword>
<dbReference type="RefSeq" id="XP_025549374.1">
    <property type="nucleotide sequence ID" value="XM_025696429.1"/>
</dbReference>
<dbReference type="AlphaFoldDB" id="A0A395HR40"/>
<dbReference type="GeneID" id="37200718"/>
<dbReference type="OrthoDB" id="5326346at2759"/>
<evidence type="ECO:0008006" key="4">
    <source>
        <dbReference type="Google" id="ProtNLM"/>
    </source>
</evidence>
<dbReference type="SUPFAM" id="SSF54695">
    <property type="entry name" value="POZ domain"/>
    <property type="match status" value="1"/>
</dbReference>
<accession>A0A395HR40</accession>
<dbReference type="STRING" id="1450537.A0A395HR40"/>
<proteinExistence type="predicted"/>
<gene>
    <name evidence="2" type="ORF">BO97DRAFT_416241</name>
</gene>
<protein>
    <recommendedName>
        <fullName evidence="4">BTB domain-containing protein</fullName>
    </recommendedName>
</protein>
<evidence type="ECO:0000313" key="2">
    <source>
        <dbReference type="EMBL" id="RAL10220.1"/>
    </source>
</evidence>
<evidence type="ECO:0000256" key="1">
    <source>
        <dbReference type="SAM" id="MobiDB-lite"/>
    </source>
</evidence>
<dbReference type="VEuPathDB" id="FungiDB:BO97DRAFT_416241"/>
<reference evidence="2 3" key="1">
    <citation type="submission" date="2018-02" db="EMBL/GenBank/DDBJ databases">
        <title>The genomes of Aspergillus section Nigri reveals drivers in fungal speciation.</title>
        <authorList>
            <consortium name="DOE Joint Genome Institute"/>
            <person name="Vesth T.C."/>
            <person name="Nybo J."/>
            <person name="Theobald S."/>
            <person name="Brandl J."/>
            <person name="Frisvad J.C."/>
            <person name="Nielsen K.F."/>
            <person name="Lyhne E.K."/>
            <person name="Kogle M.E."/>
            <person name="Kuo A."/>
            <person name="Riley R."/>
            <person name="Clum A."/>
            <person name="Nolan M."/>
            <person name="Lipzen A."/>
            <person name="Salamov A."/>
            <person name="Henrissat B."/>
            <person name="Wiebenga A."/>
            <person name="De vries R.P."/>
            <person name="Grigoriev I.V."/>
            <person name="Mortensen U.H."/>
            <person name="Andersen M.R."/>
            <person name="Baker S.E."/>
        </authorList>
    </citation>
    <scope>NUCLEOTIDE SEQUENCE [LARGE SCALE GENOMIC DNA]</scope>
    <source>
        <strain evidence="2 3">CBS 101889</strain>
    </source>
</reference>
<organism evidence="2 3">
    <name type="scientific">Aspergillus homomorphus (strain CBS 101889)</name>
    <dbReference type="NCBI Taxonomy" id="1450537"/>
    <lineage>
        <taxon>Eukaryota</taxon>
        <taxon>Fungi</taxon>
        <taxon>Dikarya</taxon>
        <taxon>Ascomycota</taxon>
        <taxon>Pezizomycotina</taxon>
        <taxon>Eurotiomycetes</taxon>
        <taxon>Eurotiomycetidae</taxon>
        <taxon>Eurotiales</taxon>
        <taxon>Aspergillaceae</taxon>
        <taxon>Aspergillus</taxon>
        <taxon>Aspergillus subgen. Circumdati</taxon>
    </lineage>
</organism>
<feature type="region of interest" description="Disordered" evidence="1">
    <location>
        <begin position="29"/>
        <end position="53"/>
    </location>
</feature>
<dbReference type="InterPro" id="IPR011333">
    <property type="entry name" value="SKP1/BTB/POZ_sf"/>
</dbReference>
<name>A0A395HR40_ASPHC</name>
<dbReference type="Proteomes" id="UP000248961">
    <property type="component" value="Unassembled WGS sequence"/>
</dbReference>